<dbReference type="InterPro" id="IPR004860">
    <property type="entry name" value="LAGLIDADG_dom"/>
</dbReference>
<organism evidence="3">
    <name type="scientific">Cavenderia fasciculata</name>
    <name type="common">Slime mold</name>
    <name type="synonym">Dictyostelium fasciculatum</name>
    <dbReference type="NCBI Taxonomy" id="261658"/>
    <lineage>
        <taxon>Eukaryota</taxon>
        <taxon>Amoebozoa</taxon>
        <taxon>Evosea</taxon>
        <taxon>Eumycetozoa</taxon>
        <taxon>Dictyostelia</taxon>
        <taxon>Acytosteliales</taxon>
        <taxon>Cavenderiaceae</taxon>
        <taxon>Cavenderia</taxon>
    </lineage>
</organism>
<dbReference type="GO" id="GO:0004519">
    <property type="term" value="F:endonuclease activity"/>
    <property type="evidence" value="ECO:0007669"/>
    <property type="project" value="UniProtKB-KW"/>
</dbReference>
<accession>B2XX79</accession>
<feature type="domain" description="Homing endonuclease LAGLIDADG" evidence="2">
    <location>
        <begin position="13"/>
        <end position="143"/>
    </location>
</feature>
<sequence>MFWLGQCYLEWHDFNFRLIHEHSDLGYSENLCIIFRNSGLTIEKANDLTRFSIRSSDEFTEFELIFYKNKKKALPPFFGDFLNERSLSYWFLDTGFITEDDSFILNTSNYSFEEVVEIQKVLYLTFGLQTSLSNYANNVFIKISLYFYLSFLCFNKEIY</sequence>
<dbReference type="Gene3D" id="3.10.28.10">
    <property type="entry name" value="Homing endonucleases"/>
    <property type="match status" value="1"/>
</dbReference>
<dbReference type="EMBL" id="EU275727">
    <property type="protein sequence ID" value="ABX45201.1"/>
    <property type="molecule type" value="Genomic_DNA"/>
</dbReference>
<dbReference type="Pfam" id="PF03161">
    <property type="entry name" value="LAGLIDADG_2"/>
    <property type="match status" value="1"/>
</dbReference>
<keyword evidence="3" id="KW-0496">Mitochondrion</keyword>
<dbReference type="KEGG" id="dfa:Difao_mp17"/>
<keyword evidence="3" id="KW-0540">Nuclease</keyword>
<dbReference type="GeneID" id="6276348"/>
<comment type="similarity">
    <text evidence="1">Belongs to the LAGLIDADG endonuclease family.</text>
</comment>
<proteinExistence type="inferred from homology"/>
<name>B2XX79_CACFS</name>
<dbReference type="AlphaFoldDB" id="B2XX79"/>
<evidence type="ECO:0000313" key="3">
    <source>
        <dbReference type="EMBL" id="ABX45201.1"/>
    </source>
</evidence>
<gene>
    <name evidence="3" type="primary">en2</name>
</gene>
<geneLocation type="mitochondrion" evidence="3"/>
<keyword evidence="3" id="KW-0255">Endonuclease</keyword>
<reference evidence="3" key="1">
    <citation type="journal article" date="2008" name="Mol. Biol. Evol.">
        <title>Mitochondrial genome evolution in the social amoebae.</title>
        <authorList>
            <person name="Heidel A.J."/>
            <person name="Gloeckner G."/>
        </authorList>
    </citation>
    <scope>NUCLEOTIDE SEQUENCE</scope>
    <source>
        <strain evidence="3">SH3</strain>
    </source>
</reference>
<keyword evidence="3" id="KW-0378">Hydrolase</keyword>
<evidence type="ECO:0000256" key="1">
    <source>
        <dbReference type="ARBA" id="ARBA00005588"/>
    </source>
</evidence>
<dbReference type="RefSeq" id="YP_001876527.1">
    <property type="nucleotide sequence ID" value="NC_010653.1"/>
</dbReference>
<dbReference type="InterPro" id="IPR027434">
    <property type="entry name" value="Homing_endonucl"/>
</dbReference>
<evidence type="ECO:0000259" key="2">
    <source>
        <dbReference type="Pfam" id="PF03161"/>
    </source>
</evidence>
<dbReference type="SUPFAM" id="SSF55608">
    <property type="entry name" value="Homing endonucleases"/>
    <property type="match status" value="1"/>
</dbReference>
<protein>
    <submittedName>
        <fullName evidence="3">Endonuclease 2</fullName>
    </submittedName>
</protein>